<dbReference type="PROSITE" id="PS51208">
    <property type="entry name" value="AUTOTRANSPORTER"/>
    <property type="match status" value="1"/>
</dbReference>
<dbReference type="InterPro" id="IPR012332">
    <property type="entry name" value="Autotransporter_pectin_lyase_C"/>
</dbReference>
<dbReference type="InterPro" id="IPR005546">
    <property type="entry name" value="Autotransporte_beta"/>
</dbReference>
<sequence>MLKTADVLDARRLSAPMPIGSASEGLRRLVATTALATGVIVGMMLFQPGEAQAQQVWTGPGTDWNTAANWAGPANVPDTAGETAVFPGAIAPAALAISASTTVGGITYDAGAQGYTITLDNTLALTGAGVVNNSGVTQNFVINAGQGVIFGGAADAGSNVVYTTAGNGGVSFQGTGAAAAASFVLGGAGNIFIQTASAVSLGEMSGGGGSRVLASSAGAALTIGALNTSTVFAGRIEEGAGVGLTVTKTGTGTLTLSDAGGASNYTGLTTISQGVLNIQAATALGTTAAGTVVANGAALELQGGIAVGAEALTLNGTGVAGGGALRNVSGGNVYSGPITLAGNASIVVASSILTLSGGVTLGANTLTLGAGQLVVNTIGIIGAGSVALPTGTAAVFDVASTYLGGTTIATGAIGATSVAGGFGTGTITLAGGTLRSSGAAVTVANAISLTANSAVTAPATQPLNLTGGITLGANTLVFNGAGQTTVSTTAITGAGGLTNSNTGTLILTGANTYGGATAINAGVVNIQNATALGTTAGGTTVAAGAALEMQGGIFVGAEALTLSGTGVAGGGALRNISGNNSYGGAITLLSATRINSDSGIVQTDGAITGAGQTLTVGASGGAGVIINAGLNTGNGALIKDGNGLLALNSVNTFTGSVTVNAGTLQVSFGAGPVNSAIGDASAVILNGGQIDVVQNETIGSLTGATGTSVNLGAGITLTTGGDNSSTTYSGAINGGGGGLVKQGTGTFTLSGANTYTGATAINGGELRVDGSLGATAVAVNNTGTLSGIGTLGGAVTVNAGGTLSAGQSPGTLTVGSLSLNAGSNSVFELNNPGTVGGVTNDLVISNGPVQLGGTLTATAASAGFYRLISVVGGGAITGNYATVNVAGFTGQVYTNAPGAAEQVNLAVLGAGQIMQFWDGADTLGNGTVDGGAGTWDATSTSWTGLPGQAGVNAPWQSSVAVFQGTPGVVTVGGTQAFDTLQFNTDGYVLNGGQLGIGVAGGGTINVNGLGLTATINSAIVDGIGTSLTKVGAGTLNLSGVNTYTGGTTVSDGTLGLLAGGVLASNVTVATVGTFNNAGTVNASVINSGTTNNSGLIAGSVTNTGTLTTTGTIQSGVTNSGTVNAAGTINGAIANNAGTFTVSGVLAGNGAFSNAGGAILAVNGGNFTGLASLVNAGSITIGAGRTLSAGTITNNAGTISLDVGAILQGTANTLNNAATINVATNGAILDAGAINNLAGGVINFNGPGGTATLSSGLQVNNAGAINLIGGNLNVVGPLSNTGQVAIAANLAANLASLSNAGSVSLGQGARLTTSGNLANTGMIELRNGATNNLVTVGGGWSGNGRVGLDLDIVNAAADRISVGGASSGLTTVDFAQLTVTSAVISRDVLVVNGAAGAQFVAANALTPTGPSPFPNGAGQLITNNGLVQYWFGEATPGSGTYVVRPDLNVTAATGFVASVSSALASINAFSEPASAFINGPADPQPNTLSFGTWGRARGGHFDITSNSTVGSLGGVSRSFRSVNEAGFNGFQLGVDAGLYNINGTGWTANLGIHGGKVDAKVTTPETRLEVEQPFYGVYGAVRSGSGFAFDVLVRRDNFDLKLNSPSAGLTNAKFKADGWSGLASMSQRFNITDSIYIDPSVAVLYSRAEVDPLRTLQANVSWQPIESVTGRFGVQLGTFIQPTETIVLAPYIAASVWREFAGKSKASGEFGGLSFPTTTDRVGTYGQFSAGVAVSSTTPGLSGFVRADLRFGEKIEGYAFNGGLRYQF</sequence>
<gene>
    <name evidence="3" type="ORF">BHK69_24695</name>
</gene>
<dbReference type="InterPro" id="IPR013425">
    <property type="entry name" value="Autotrns_rpt"/>
</dbReference>
<evidence type="ECO:0000313" key="4">
    <source>
        <dbReference type="Proteomes" id="UP000094969"/>
    </source>
</evidence>
<dbReference type="SUPFAM" id="SSF103515">
    <property type="entry name" value="Autotransporter"/>
    <property type="match status" value="1"/>
</dbReference>
<feature type="domain" description="Autotransporter" evidence="2">
    <location>
        <begin position="1484"/>
        <end position="1767"/>
    </location>
</feature>
<accession>A0A1D7U765</accession>
<name>A0A1D7U765_9HYPH</name>
<proteinExistence type="predicted"/>
<reference evidence="3 4" key="1">
    <citation type="journal article" date="2015" name="Antonie Van Leeuwenhoek">
        <title>Bosea vaviloviae sp. nov., a new species of slow-growing rhizobia isolated from nodules of the relict species Vavilovia formosa (Stev.) Fed.</title>
        <authorList>
            <person name="Safronova V.I."/>
            <person name="Kuznetsova I.G."/>
            <person name="Sazanova A.L."/>
            <person name="Kimeklis A.K."/>
            <person name="Belimov A.A."/>
            <person name="Andronov E.E."/>
            <person name="Pinaev A.G."/>
            <person name="Chizhevskaya E.P."/>
            <person name="Pukhaev A.R."/>
            <person name="Popov K.P."/>
            <person name="Willems A."/>
            <person name="Tikhonovich I.A."/>
        </authorList>
    </citation>
    <scope>NUCLEOTIDE SEQUENCE [LARGE SCALE GENOMIC DNA]</scope>
    <source>
        <strain evidence="3 4">Vaf18</strain>
    </source>
</reference>
<dbReference type="STRING" id="1526658.BHK69_24695"/>
<evidence type="ECO:0000259" key="2">
    <source>
        <dbReference type="PROSITE" id="PS51208"/>
    </source>
</evidence>
<evidence type="ECO:0000256" key="1">
    <source>
        <dbReference type="ARBA" id="ARBA00022729"/>
    </source>
</evidence>
<dbReference type="Proteomes" id="UP000094969">
    <property type="component" value="Chromosome"/>
</dbReference>
<dbReference type="SMART" id="SM00869">
    <property type="entry name" value="Autotransporter"/>
    <property type="match status" value="1"/>
</dbReference>
<dbReference type="KEGG" id="bvv:BHK69_24695"/>
<dbReference type="NCBIfam" id="TIGR02601">
    <property type="entry name" value="autotrns_rpt"/>
    <property type="match status" value="5"/>
</dbReference>
<organism evidence="3 4">
    <name type="scientific">Bosea vaviloviae</name>
    <dbReference type="NCBI Taxonomy" id="1526658"/>
    <lineage>
        <taxon>Bacteria</taxon>
        <taxon>Pseudomonadati</taxon>
        <taxon>Pseudomonadota</taxon>
        <taxon>Alphaproteobacteria</taxon>
        <taxon>Hyphomicrobiales</taxon>
        <taxon>Boseaceae</taxon>
        <taxon>Bosea</taxon>
    </lineage>
</organism>
<protein>
    <recommendedName>
        <fullName evidence="2">Autotransporter domain-containing protein</fullName>
    </recommendedName>
</protein>
<dbReference type="InterPro" id="IPR036709">
    <property type="entry name" value="Autotransporte_beta_dom_sf"/>
</dbReference>
<dbReference type="InterPro" id="IPR011050">
    <property type="entry name" value="Pectin_lyase_fold/virulence"/>
</dbReference>
<keyword evidence="1" id="KW-0732">Signal</keyword>
<dbReference type="EMBL" id="CP017147">
    <property type="protein sequence ID" value="AOO83219.1"/>
    <property type="molecule type" value="Genomic_DNA"/>
</dbReference>
<keyword evidence="4" id="KW-1185">Reference proteome</keyword>
<dbReference type="Pfam" id="PF12951">
    <property type="entry name" value="PATR"/>
    <property type="match status" value="5"/>
</dbReference>
<dbReference type="Gene3D" id="2.40.128.130">
    <property type="entry name" value="Autotransporter beta-domain"/>
    <property type="match status" value="1"/>
</dbReference>
<dbReference type="SUPFAM" id="SSF51126">
    <property type="entry name" value="Pectin lyase-like"/>
    <property type="match status" value="2"/>
</dbReference>
<dbReference type="Gene3D" id="2.160.20.20">
    <property type="match status" value="1"/>
</dbReference>
<evidence type="ECO:0000313" key="3">
    <source>
        <dbReference type="EMBL" id="AOO83219.1"/>
    </source>
</evidence>